<reference evidence="1 2" key="1">
    <citation type="submission" date="2020-08" db="EMBL/GenBank/DDBJ databases">
        <title>Functional genomics of gut bacteria from endangered species of beetles.</title>
        <authorList>
            <person name="Carlos-Shanley C."/>
        </authorList>
    </citation>
    <scope>NUCLEOTIDE SEQUENCE [LARGE SCALE GENOMIC DNA]</scope>
    <source>
        <strain evidence="1 2">S00179</strain>
    </source>
</reference>
<accession>A0A7W7P2B7</accession>
<comment type="caution">
    <text evidence="1">The sequence shown here is derived from an EMBL/GenBank/DDBJ whole genome shotgun (WGS) entry which is preliminary data.</text>
</comment>
<dbReference type="Proteomes" id="UP000566995">
    <property type="component" value="Unassembled WGS sequence"/>
</dbReference>
<evidence type="ECO:0000313" key="2">
    <source>
        <dbReference type="Proteomes" id="UP000566995"/>
    </source>
</evidence>
<sequence length="127" mass="13990">MFRVAAGAEILVEGELNKLADLVAAAIKDINLEWDQSGRYEEFPAYILRLGEVEYALVGRSGEEDTDPVCFSISGWVKKDLAEIFPYLAPSVRALLASKEIPADGFLDFSDELEKLLREQGVPAKAV</sequence>
<dbReference type="EMBL" id="JACHLI010000021">
    <property type="protein sequence ID" value="MBB4865763.1"/>
    <property type="molecule type" value="Genomic_DNA"/>
</dbReference>
<proteinExistence type="predicted"/>
<organism evidence="1 2">
    <name type="scientific">Pseudomonas nitroreducens</name>
    <dbReference type="NCBI Taxonomy" id="46680"/>
    <lineage>
        <taxon>Bacteria</taxon>
        <taxon>Pseudomonadati</taxon>
        <taxon>Pseudomonadota</taxon>
        <taxon>Gammaproteobacteria</taxon>
        <taxon>Pseudomonadales</taxon>
        <taxon>Pseudomonadaceae</taxon>
        <taxon>Pseudomonas</taxon>
    </lineage>
</organism>
<name>A0A7W7P2B7_PSENT</name>
<dbReference type="RefSeq" id="WP_184593595.1">
    <property type="nucleotide sequence ID" value="NZ_JACHLI010000021.1"/>
</dbReference>
<gene>
    <name evidence="1" type="ORF">HNP46_004664</name>
</gene>
<evidence type="ECO:0000313" key="1">
    <source>
        <dbReference type="EMBL" id="MBB4865763.1"/>
    </source>
</evidence>
<protein>
    <submittedName>
        <fullName evidence="1">Uncharacterized protein</fullName>
    </submittedName>
</protein>
<dbReference type="AlphaFoldDB" id="A0A7W7P2B7"/>